<comment type="caution">
    <text evidence="3">The sequence shown here is derived from an EMBL/GenBank/DDBJ whole genome shotgun (WGS) entry which is preliminary data.</text>
</comment>
<organism evidence="3 4">
    <name type="scientific">Diaporthe vaccinii</name>
    <dbReference type="NCBI Taxonomy" id="105482"/>
    <lineage>
        <taxon>Eukaryota</taxon>
        <taxon>Fungi</taxon>
        <taxon>Dikarya</taxon>
        <taxon>Ascomycota</taxon>
        <taxon>Pezizomycotina</taxon>
        <taxon>Sordariomycetes</taxon>
        <taxon>Sordariomycetidae</taxon>
        <taxon>Diaporthales</taxon>
        <taxon>Diaporthaceae</taxon>
        <taxon>Diaporthe</taxon>
        <taxon>Diaporthe eres species complex</taxon>
    </lineage>
</organism>
<protein>
    <submittedName>
        <fullName evidence="3">Uncharacterized protein</fullName>
    </submittedName>
</protein>
<feature type="region of interest" description="Disordered" evidence="2">
    <location>
        <begin position="110"/>
        <end position="188"/>
    </location>
</feature>
<dbReference type="EMBL" id="JBAWTH010000039">
    <property type="protein sequence ID" value="KAL2283954.1"/>
    <property type="molecule type" value="Genomic_DNA"/>
</dbReference>
<accession>A0ABR4ENE0</accession>
<keyword evidence="4" id="KW-1185">Reference proteome</keyword>
<feature type="compositionally biased region" description="Polar residues" evidence="2">
    <location>
        <begin position="110"/>
        <end position="138"/>
    </location>
</feature>
<feature type="coiled-coil region" evidence="1">
    <location>
        <begin position="1"/>
        <end position="28"/>
    </location>
</feature>
<dbReference type="Proteomes" id="UP001600888">
    <property type="component" value="Unassembled WGS sequence"/>
</dbReference>
<reference evidence="3 4" key="1">
    <citation type="submission" date="2024-03" db="EMBL/GenBank/DDBJ databases">
        <title>A high-quality draft genome sequence of Diaporthe vaccinii, a causative agent of upright dieback and viscid rot disease in cranberry plants.</title>
        <authorList>
            <person name="Sarrasin M."/>
            <person name="Lang B.F."/>
            <person name="Burger G."/>
        </authorList>
    </citation>
    <scope>NUCLEOTIDE SEQUENCE [LARGE SCALE GENOMIC DNA]</scope>
    <source>
        <strain evidence="3 4">IS7</strain>
    </source>
</reference>
<proteinExistence type="predicted"/>
<feature type="compositionally biased region" description="Polar residues" evidence="2">
    <location>
        <begin position="203"/>
        <end position="225"/>
    </location>
</feature>
<feature type="compositionally biased region" description="Polar residues" evidence="2">
    <location>
        <begin position="154"/>
        <end position="169"/>
    </location>
</feature>
<evidence type="ECO:0000313" key="4">
    <source>
        <dbReference type="Proteomes" id="UP001600888"/>
    </source>
</evidence>
<evidence type="ECO:0000256" key="2">
    <source>
        <dbReference type="SAM" id="MobiDB-lite"/>
    </source>
</evidence>
<evidence type="ECO:0000256" key="1">
    <source>
        <dbReference type="SAM" id="Coils"/>
    </source>
</evidence>
<feature type="region of interest" description="Disordered" evidence="2">
    <location>
        <begin position="200"/>
        <end position="301"/>
    </location>
</feature>
<keyword evidence="1" id="KW-0175">Coiled coil</keyword>
<evidence type="ECO:0000313" key="3">
    <source>
        <dbReference type="EMBL" id="KAL2283954.1"/>
    </source>
</evidence>
<feature type="compositionally biased region" description="Low complexity" evidence="2">
    <location>
        <begin position="280"/>
        <end position="293"/>
    </location>
</feature>
<gene>
    <name evidence="3" type="ORF">FJTKL_09202</name>
</gene>
<name>A0ABR4ENE0_9PEZI</name>
<sequence length="301" mass="31831">MAAINQDRKKATDLQKELETQLLALEKLGALPTPAADEVRNIIAEGIADKFGETYRTFPCARLGTEIRRDAVPKQCALRKSVEGFVAEARSPEKVSKAKVQYGQKKAFAKTTTAEQRTASKALAQVNSAQRDQSSTIGQAARNEETAPRKTPSPEKQQPETSPNPSNPTKDGASKDWQQTRFESGEKAWDVLLAQKAAGIKTTARTGTQQKPTTQGMGGPVTQTAGVGPRKDGRTAAAATSKNGTGAPKVAMTSQRLATAAGTSGKAPDRRTTTGDSSKPKPSSSGKASIASSEDLIDFGF</sequence>